<evidence type="ECO:0000256" key="9">
    <source>
        <dbReference type="ARBA" id="ARBA00022827"/>
    </source>
</evidence>
<keyword evidence="8 14" id="KW-0418">Kinase</keyword>
<keyword evidence="17" id="KW-1185">Reference proteome</keyword>
<dbReference type="PANTHER" id="PTHR22749:SF6">
    <property type="entry name" value="RIBOFLAVIN KINASE"/>
    <property type="match status" value="1"/>
</dbReference>
<dbReference type="GO" id="GO:0005524">
    <property type="term" value="F:ATP binding"/>
    <property type="evidence" value="ECO:0007669"/>
    <property type="project" value="UniProtKB-UniRule"/>
</dbReference>
<dbReference type="SUPFAM" id="SSF52374">
    <property type="entry name" value="Nucleotidylyl transferase"/>
    <property type="match status" value="1"/>
</dbReference>
<dbReference type="SUPFAM" id="SSF82114">
    <property type="entry name" value="Riboflavin kinase-like"/>
    <property type="match status" value="1"/>
</dbReference>
<evidence type="ECO:0000256" key="14">
    <source>
        <dbReference type="PIRNR" id="PIRNR004491"/>
    </source>
</evidence>
<evidence type="ECO:0000256" key="6">
    <source>
        <dbReference type="ARBA" id="ARBA00022695"/>
    </source>
</evidence>
<evidence type="ECO:0000256" key="1">
    <source>
        <dbReference type="ARBA" id="ARBA00004726"/>
    </source>
</evidence>
<evidence type="ECO:0000256" key="10">
    <source>
        <dbReference type="ARBA" id="ARBA00022840"/>
    </source>
</evidence>
<dbReference type="EC" id="2.7.7.2" evidence="14"/>
<dbReference type="InterPro" id="IPR023468">
    <property type="entry name" value="Riboflavin_kinase"/>
</dbReference>
<dbReference type="NCBIfam" id="TIGR00083">
    <property type="entry name" value="ribF"/>
    <property type="match status" value="1"/>
</dbReference>
<name>A0AAE3DH91_9FIRM</name>
<dbReference type="InterPro" id="IPR014729">
    <property type="entry name" value="Rossmann-like_a/b/a_fold"/>
</dbReference>
<dbReference type="EMBL" id="JAJEPW010000117">
    <property type="protein sequence ID" value="MCC2131164.1"/>
    <property type="molecule type" value="Genomic_DNA"/>
</dbReference>
<keyword evidence="7 14" id="KW-0547">Nucleotide-binding</keyword>
<keyword evidence="10 14" id="KW-0067">ATP-binding</keyword>
<evidence type="ECO:0000313" key="16">
    <source>
        <dbReference type="EMBL" id="MCC2131164.1"/>
    </source>
</evidence>
<comment type="pathway">
    <text evidence="1 14">Cofactor biosynthesis; FAD biosynthesis; FAD from FMN: step 1/1.</text>
</comment>
<evidence type="ECO:0000256" key="7">
    <source>
        <dbReference type="ARBA" id="ARBA00022741"/>
    </source>
</evidence>
<dbReference type="EC" id="2.7.1.26" evidence="14"/>
<evidence type="ECO:0000256" key="4">
    <source>
        <dbReference type="ARBA" id="ARBA00022643"/>
    </source>
</evidence>
<dbReference type="InterPro" id="IPR002606">
    <property type="entry name" value="Riboflavin_kinase_bac"/>
</dbReference>
<keyword evidence="5 14" id="KW-0808">Transferase</keyword>
<protein>
    <recommendedName>
        <fullName evidence="14">Riboflavin biosynthesis protein</fullName>
    </recommendedName>
    <domain>
        <recommendedName>
            <fullName evidence="14">Riboflavin kinase</fullName>
            <ecNumber evidence="14">2.7.1.26</ecNumber>
        </recommendedName>
        <alternativeName>
            <fullName evidence="14">Flavokinase</fullName>
        </alternativeName>
    </domain>
    <domain>
        <recommendedName>
            <fullName evidence="14">FMN adenylyltransferase</fullName>
            <ecNumber evidence="14">2.7.7.2</ecNumber>
        </recommendedName>
        <alternativeName>
            <fullName evidence="14">FAD pyrophosphorylase</fullName>
        </alternativeName>
        <alternativeName>
            <fullName evidence="14">FAD synthase</fullName>
        </alternativeName>
    </domain>
</protein>
<evidence type="ECO:0000256" key="11">
    <source>
        <dbReference type="ARBA" id="ARBA00023268"/>
    </source>
</evidence>
<dbReference type="Proteomes" id="UP001199319">
    <property type="component" value="Unassembled WGS sequence"/>
</dbReference>
<dbReference type="GO" id="GO:0009231">
    <property type="term" value="P:riboflavin biosynthetic process"/>
    <property type="evidence" value="ECO:0007669"/>
    <property type="project" value="InterPro"/>
</dbReference>
<dbReference type="PANTHER" id="PTHR22749">
    <property type="entry name" value="RIBOFLAVIN KINASE/FMN ADENYLYLTRANSFERASE"/>
    <property type="match status" value="1"/>
</dbReference>
<comment type="catalytic activity">
    <reaction evidence="12 14">
        <text>riboflavin + ATP = FMN + ADP + H(+)</text>
        <dbReference type="Rhea" id="RHEA:14357"/>
        <dbReference type="ChEBI" id="CHEBI:15378"/>
        <dbReference type="ChEBI" id="CHEBI:30616"/>
        <dbReference type="ChEBI" id="CHEBI:57986"/>
        <dbReference type="ChEBI" id="CHEBI:58210"/>
        <dbReference type="ChEBI" id="CHEBI:456216"/>
        <dbReference type="EC" id="2.7.1.26"/>
    </reaction>
</comment>
<keyword evidence="11" id="KW-0511">Multifunctional enzyme</keyword>
<dbReference type="CDD" id="cd02064">
    <property type="entry name" value="FAD_synthetase_N"/>
    <property type="match status" value="1"/>
</dbReference>
<evidence type="ECO:0000256" key="12">
    <source>
        <dbReference type="ARBA" id="ARBA00047880"/>
    </source>
</evidence>
<evidence type="ECO:0000256" key="3">
    <source>
        <dbReference type="ARBA" id="ARBA00022630"/>
    </source>
</evidence>
<keyword evidence="6 14" id="KW-0548">Nucleotidyltransferase</keyword>
<keyword evidence="9 14" id="KW-0274">FAD</keyword>
<evidence type="ECO:0000313" key="17">
    <source>
        <dbReference type="Proteomes" id="UP001199319"/>
    </source>
</evidence>
<evidence type="ECO:0000256" key="5">
    <source>
        <dbReference type="ARBA" id="ARBA00022679"/>
    </source>
</evidence>
<evidence type="ECO:0000256" key="2">
    <source>
        <dbReference type="ARBA" id="ARBA00005201"/>
    </source>
</evidence>
<organism evidence="16 17">
    <name type="scientific">Brotocaccenecus cirricatena</name>
    <dbReference type="NCBI Taxonomy" id="3064195"/>
    <lineage>
        <taxon>Bacteria</taxon>
        <taxon>Bacillati</taxon>
        <taxon>Bacillota</taxon>
        <taxon>Clostridia</taxon>
        <taxon>Eubacteriales</taxon>
        <taxon>Oscillospiraceae</taxon>
        <taxon>Brotocaccenecus</taxon>
    </lineage>
</organism>
<evidence type="ECO:0000256" key="13">
    <source>
        <dbReference type="ARBA" id="ARBA00049494"/>
    </source>
</evidence>
<dbReference type="GO" id="GO:0006747">
    <property type="term" value="P:FAD biosynthetic process"/>
    <property type="evidence" value="ECO:0007669"/>
    <property type="project" value="UniProtKB-UniRule"/>
</dbReference>
<evidence type="ECO:0000256" key="8">
    <source>
        <dbReference type="ARBA" id="ARBA00022777"/>
    </source>
</evidence>
<keyword evidence="3 14" id="KW-0285">Flavoprotein</keyword>
<sequence>MSTLNRTVIALGFFDGVHRGHGALLEKTAARARELEAVPAAFTFDRPPKEVVTGRPVGLINTPDDRRDLMQRLYGIRQVIIAPFDRAMMTMPWQEFIDRLLVGTYGAVHLVAGHDYHFGHRNQGDPDKLLSRCRERGIGCDIIPQVTRDGITVSSTYIRTLIESGQMERAADFLGHRHCLTRTVTHGCRFGRTIGIPTVNLTPPDHVLLPERGVYVTRVFLPDGTSVPGVTNIGTRPTVSDGDAVSVETFLLDFDGDLYDKTIRVEFCRRLRPERRFASPQELKAEIQHNIQQTRDYFMENPE</sequence>
<comment type="pathway">
    <text evidence="2 14">Cofactor biosynthesis; FMN biosynthesis; FMN from riboflavin (ATP route): step 1/1.</text>
</comment>
<dbReference type="Gene3D" id="2.40.30.30">
    <property type="entry name" value="Riboflavin kinase-like"/>
    <property type="match status" value="1"/>
</dbReference>
<comment type="similarity">
    <text evidence="14">Belongs to the ribF family.</text>
</comment>
<dbReference type="Pfam" id="PF01687">
    <property type="entry name" value="Flavokinase"/>
    <property type="match status" value="1"/>
</dbReference>
<dbReference type="SMART" id="SM00904">
    <property type="entry name" value="Flavokinase"/>
    <property type="match status" value="1"/>
</dbReference>
<dbReference type="InterPro" id="IPR023465">
    <property type="entry name" value="Riboflavin_kinase_dom_sf"/>
</dbReference>
<accession>A0AAE3DH91</accession>
<dbReference type="GO" id="GO:0003919">
    <property type="term" value="F:FMN adenylyltransferase activity"/>
    <property type="evidence" value="ECO:0007669"/>
    <property type="project" value="UniProtKB-UniRule"/>
</dbReference>
<dbReference type="AlphaFoldDB" id="A0AAE3DH91"/>
<dbReference type="InterPro" id="IPR015865">
    <property type="entry name" value="Riboflavin_kinase_bac/euk"/>
</dbReference>
<comment type="caution">
    <text evidence="16">The sequence shown here is derived from an EMBL/GenBank/DDBJ whole genome shotgun (WGS) entry which is preliminary data.</text>
</comment>
<dbReference type="Pfam" id="PF06574">
    <property type="entry name" value="FAD_syn"/>
    <property type="match status" value="1"/>
</dbReference>
<gene>
    <name evidence="16" type="primary">ribF</name>
    <name evidence="16" type="ORF">LKD37_16975</name>
</gene>
<reference evidence="16" key="1">
    <citation type="submission" date="2021-10" db="EMBL/GenBank/DDBJ databases">
        <title>Anaerobic single-cell dispensing facilitates the cultivation of human gut bacteria.</title>
        <authorList>
            <person name="Afrizal A."/>
        </authorList>
    </citation>
    <scope>NUCLEOTIDE SEQUENCE</scope>
    <source>
        <strain evidence="16">CLA-AA-H272</strain>
    </source>
</reference>
<dbReference type="PIRSF" id="PIRSF004491">
    <property type="entry name" value="FAD_Synth"/>
    <property type="match status" value="1"/>
</dbReference>
<comment type="catalytic activity">
    <reaction evidence="13 14">
        <text>FMN + ATP + H(+) = FAD + diphosphate</text>
        <dbReference type="Rhea" id="RHEA:17237"/>
        <dbReference type="ChEBI" id="CHEBI:15378"/>
        <dbReference type="ChEBI" id="CHEBI:30616"/>
        <dbReference type="ChEBI" id="CHEBI:33019"/>
        <dbReference type="ChEBI" id="CHEBI:57692"/>
        <dbReference type="ChEBI" id="CHEBI:58210"/>
        <dbReference type="EC" id="2.7.7.2"/>
    </reaction>
</comment>
<feature type="domain" description="Riboflavin kinase" evidence="15">
    <location>
        <begin position="173"/>
        <end position="299"/>
    </location>
</feature>
<keyword evidence="4 14" id="KW-0288">FMN</keyword>
<dbReference type="InterPro" id="IPR015864">
    <property type="entry name" value="FAD_synthase"/>
</dbReference>
<dbReference type="RefSeq" id="WP_370686885.1">
    <property type="nucleotide sequence ID" value="NZ_JAJEPW010000117.1"/>
</dbReference>
<evidence type="ECO:0000259" key="15">
    <source>
        <dbReference type="SMART" id="SM00904"/>
    </source>
</evidence>
<dbReference type="GO" id="GO:0009398">
    <property type="term" value="P:FMN biosynthetic process"/>
    <property type="evidence" value="ECO:0007669"/>
    <property type="project" value="UniProtKB-UniRule"/>
</dbReference>
<dbReference type="GO" id="GO:0008531">
    <property type="term" value="F:riboflavin kinase activity"/>
    <property type="evidence" value="ECO:0007669"/>
    <property type="project" value="UniProtKB-UniRule"/>
</dbReference>
<proteinExistence type="inferred from homology"/>
<dbReference type="Gene3D" id="3.40.50.620">
    <property type="entry name" value="HUPs"/>
    <property type="match status" value="1"/>
</dbReference>